<proteinExistence type="predicted"/>
<sequence length="34" mass="4042">MIGHFLNNFCFKTHINNNQILSKILSNKIKPRKE</sequence>
<dbReference type="HOGENOM" id="CLU_3373057_0_0_9"/>
<accession>A7VWP8</accession>
<evidence type="ECO:0000313" key="2">
    <source>
        <dbReference type="Proteomes" id="UP000003490"/>
    </source>
</evidence>
<comment type="caution">
    <text evidence="1">The sequence shown here is derived from an EMBL/GenBank/DDBJ whole genome shotgun (WGS) entry which is preliminary data.</text>
</comment>
<dbReference type="EMBL" id="ABCB02000020">
    <property type="protein sequence ID" value="EDO60195.1"/>
    <property type="molecule type" value="Genomic_DNA"/>
</dbReference>
<organism evidence="1 2">
    <name type="scientific">[Clostridium] leptum DSM 753</name>
    <dbReference type="NCBI Taxonomy" id="428125"/>
    <lineage>
        <taxon>Bacteria</taxon>
        <taxon>Bacillati</taxon>
        <taxon>Bacillota</taxon>
        <taxon>Clostridia</taxon>
        <taxon>Eubacteriales</taxon>
        <taxon>Oscillospiraceae</taxon>
        <taxon>Oscillospiraceae incertae sedis</taxon>
    </lineage>
</organism>
<reference evidence="1 2" key="2">
    <citation type="submission" date="2007-08" db="EMBL/GenBank/DDBJ databases">
        <authorList>
            <person name="Fulton L."/>
            <person name="Clifton S."/>
            <person name="Fulton B."/>
            <person name="Xu J."/>
            <person name="Minx P."/>
            <person name="Pepin K.H."/>
            <person name="Johnson M."/>
            <person name="Thiruvilangam P."/>
            <person name="Bhonagiri V."/>
            <person name="Nash W.E."/>
            <person name="Wang C."/>
            <person name="Mardis E.R."/>
            <person name="Wilson R.K."/>
        </authorList>
    </citation>
    <scope>NUCLEOTIDE SEQUENCE [LARGE SCALE GENOMIC DNA]</scope>
    <source>
        <strain evidence="1 2">DSM 753</strain>
    </source>
</reference>
<reference evidence="1 2" key="1">
    <citation type="submission" date="2007-08" db="EMBL/GenBank/DDBJ databases">
        <title>Draft genome sequence of Clostridium leptum (DSM 753).</title>
        <authorList>
            <person name="Sudarsanam P."/>
            <person name="Ley R."/>
            <person name="Guruge J."/>
            <person name="Turnbaugh P.J."/>
            <person name="Mahowald M."/>
            <person name="Liep D."/>
            <person name="Gordon J."/>
        </authorList>
    </citation>
    <scope>NUCLEOTIDE SEQUENCE [LARGE SCALE GENOMIC DNA]</scope>
    <source>
        <strain evidence="1 2">DSM 753</strain>
    </source>
</reference>
<protein>
    <submittedName>
        <fullName evidence="1">Uncharacterized protein</fullName>
    </submittedName>
</protein>
<name>A7VWP8_9FIRM</name>
<evidence type="ECO:0000313" key="1">
    <source>
        <dbReference type="EMBL" id="EDO60195.1"/>
    </source>
</evidence>
<dbReference type="AlphaFoldDB" id="A7VWP8"/>
<gene>
    <name evidence="1" type="ORF">CLOLEP_03018</name>
</gene>
<dbReference type="Proteomes" id="UP000003490">
    <property type="component" value="Unassembled WGS sequence"/>
</dbReference>